<dbReference type="EMBL" id="CP141614">
    <property type="protein sequence ID" value="WRP15046.1"/>
    <property type="molecule type" value="Genomic_DNA"/>
</dbReference>
<accession>A0ABZ1BRG0</accession>
<sequence>MADAGDRPASVAERLRRRLKEAGPGGPPLTLGEVVDLSREHGFGLLFAALALPTLVPVLPPGTAAFIGLLFAGLGLQRVFGLQHPWLPARLRRLTLSPQAARFMDERVIPILARFERSSRGRLGLVATEPLFRAAALSVTLLGLLMVTPLPFFNTLPALLVLMVGIGFLRRDGVYILLGMAVGYLLVAVVVGLLAAGLLAISSTPWR</sequence>
<evidence type="ECO:0000256" key="1">
    <source>
        <dbReference type="SAM" id="Phobius"/>
    </source>
</evidence>
<name>A0ABZ1BRG0_9FIRM</name>
<organism evidence="2 3">
    <name type="scientific">Geochorda subterranea</name>
    <dbReference type="NCBI Taxonomy" id="3109564"/>
    <lineage>
        <taxon>Bacteria</taxon>
        <taxon>Bacillati</taxon>
        <taxon>Bacillota</taxon>
        <taxon>Limnochordia</taxon>
        <taxon>Limnochordales</taxon>
        <taxon>Geochordaceae</taxon>
        <taxon>Geochorda</taxon>
    </lineage>
</organism>
<dbReference type="PIRSF" id="PIRSF033239">
    <property type="entry name" value="ExoD"/>
    <property type="match status" value="1"/>
</dbReference>
<evidence type="ECO:0000313" key="2">
    <source>
        <dbReference type="EMBL" id="WRP15046.1"/>
    </source>
</evidence>
<keyword evidence="1" id="KW-1133">Transmembrane helix</keyword>
<gene>
    <name evidence="2" type="ORF">VLY81_02395</name>
</gene>
<feature type="transmembrane region" description="Helical" evidence="1">
    <location>
        <begin position="43"/>
        <end position="76"/>
    </location>
</feature>
<dbReference type="Pfam" id="PF06055">
    <property type="entry name" value="ExoD"/>
    <property type="match status" value="1"/>
</dbReference>
<evidence type="ECO:0000313" key="3">
    <source>
        <dbReference type="Proteomes" id="UP001333102"/>
    </source>
</evidence>
<keyword evidence="1" id="KW-0472">Membrane</keyword>
<dbReference type="RefSeq" id="WP_324669435.1">
    <property type="nucleotide sequence ID" value="NZ_CP141614.1"/>
</dbReference>
<feature type="transmembrane region" description="Helical" evidence="1">
    <location>
        <begin position="123"/>
        <end position="146"/>
    </location>
</feature>
<protein>
    <submittedName>
        <fullName evidence="2">Exopolysaccharide biosynthesis protein</fullName>
    </submittedName>
</protein>
<feature type="transmembrane region" description="Helical" evidence="1">
    <location>
        <begin position="152"/>
        <end position="169"/>
    </location>
</feature>
<dbReference type="Proteomes" id="UP001333102">
    <property type="component" value="Chromosome"/>
</dbReference>
<dbReference type="InterPro" id="IPR010331">
    <property type="entry name" value="ExoD"/>
</dbReference>
<keyword evidence="1" id="KW-0812">Transmembrane</keyword>
<dbReference type="PANTHER" id="PTHR41795">
    <property type="entry name" value="EXOPOLYSACCHARIDE SYNTHESIS PROTEIN"/>
    <property type="match status" value="1"/>
</dbReference>
<proteinExistence type="predicted"/>
<feature type="transmembrane region" description="Helical" evidence="1">
    <location>
        <begin position="176"/>
        <end position="201"/>
    </location>
</feature>
<keyword evidence="3" id="KW-1185">Reference proteome</keyword>
<dbReference type="PANTHER" id="PTHR41795:SF1">
    <property type="entry name" value="EXOPOLYSACCHARIDE SYNTHESIS PROTEIN"/>
    <property type="match status" value="1"/>
</dbReference>
<reference evidence="3" key="1">
    <citation type="submission" date="2023-12" db="EMBL/GenBank/DDBJ databases">
        <title>Novel isolates from deep terrestrial aquifers shed light on the physiology and ecology of the class Limnochordia.</title>
        <authorList>
            <person name="Karnachuk O.V."/>
            <person name="Lukina A.P."/>
            <person name="Avakyan M.R."/>
            <person name="Kadnikov V."/>
            <person name="Begmatov S."/>
            <person name="Beletsky A.V."/>
            <person name="Mardanov A.V."/>
            <person name="Ravin N.V."/>
        </authorList>
    </citation>
    <scope>NUCLEOTIDE SEQUENCE [LARGE SCALE GENOMIC DNA]</scope>
    <source>
        <strain evidence="3">LN</strain>
    </source>
</reference>